<dbReference type="OMA" id="LHMVPDY"/>
<dbReference type="OrthoDB" id="1911782at2759"/>
<protein>
    <submittedName>
        <fullName evidence="1">Uncharacterized protein</fullName>
    </submittedName>
</protein>
<keyword evidence="2" id="KW-1185">Reference proteome</keyword>
<dbReference type="AlphaFoldDB" id="A0A0K9PX25"/>
<dbReference type="Proteomes" id="UP000036987">
    <property type="component" value="Unassembled WGS sequence"/>
</dbReference>
<dbReference type="STRING" id="29655.A0A0K9PX25"/>
<dbReference type="EMBL" id="LFYR01000620">
    <property type="protein sequence ID" value="KMZ72807.1"/>
    <property type="molecule type" value="Genomic_DNA"/>
</dbReference>
<proteinExistence type="predicted"/>
<evidence type="ECO:0000313" key="1">
    <source>
        <dbReference type="EMBL" id="KMZ72807.1"/>
    </source>
</evidence>
<evidence type="ECO:0000313" key="2">
    <source>
        <dbReference type="Proteomes" id="UP000036987"/>
    </source>
</evidence>
<organism evidence="1 2">
    <name type="scientific">Zostera marina</name>
    <name type="common">Eelgrass</name>
    <dbReference type="NCBI Taxonomy" id="29655"/>
    <lineage>
        <taxon>Eukaryota</taxon>
        <taxon>Viridiplantae</taxon>
        <taxon>Streptophyta</taxon>
        <taxon>Embryophyta</taxon>
        <taxon>Tracheophyta</taxon>
        <taxon>Spermatophyta</taxon>
        <taxon>Magnoliopsida</taxon>
        <taxon>Liliopsida</taxon>
        <taxon>Zosteraceae</taxon>
        <taxon>Zostera</taxon>
    </lineage>
</organism>
<dbReference type="PANTHER" id="PTHR36017">
    <property type="entry name" value="EMBRYO DEFECTIVE 1381"/>
    <property type="match status" value="1"/>
</dbReference>
<name>A0A0K9PX25_ZOSMR</name>
<accession>A0A0K9PX25</accession>
<reference evidence="2" key="1">
    <citation type="journal article" date="2016" name="Nature">
        <title>The genome of the seagrass Zostera marina reveals angiosperm adaptation to the sea.</title>
        <authorList>
            <person name="Olsen J.L."/>
            <person name="Rouze P."/>
            <person name="Verhelst B."/>
            <person name="Lin Y.-C."/>
            <person name="Bayer T."/>
            <person name="Collen J."/>
            <person name="Dattolo E."/>
            <person name="De Paoli E."/>
            <person name="Dittami S."/>
            <person name="Maumus F."/>
            <person name="Michel G."/>
            <person name="Kersting A."/>
            <person name="Lauritano C."/>
            <person name="Lohaus R."/>
            <person name="Toepel M."/>
            <person name="Tonon T."/>
            <person name="Vanneste K."/>
            <person name="Amirebrahimi M."/>
            <person name="Brakel J."/>
            <person name="Bostroem C."/>
            <person name="Chovatia M."/>
            <person name="Grimwood J."/>
            <person name="Jenkins J.W."/>
            <person name="Jueterbock A."/>
            <person name="Mraz A."/>
            <person name="Stam W.T."/>
            <person name="Tice H."/>
            <person name="Bornberg-Bauer E."/>
            <person name="Green P.J."/>
            <person name="Pearson G.A."/>
            <person name="Procaccini G."/>
            <person name="Duarte C.M."/>
            <person name="Schmutz J."/>
            <person name="Reusch T.B.H."/>
            <person name="Van de Peer Y."/>
        </authorList>
    </citation>
    <scope>NUCLEOTIDE SEQUENCE [LARGE SCALE GENOMIC DNA]</scope>
    <source>
        <strain evidence="2">cv. Finnish</strain>
    </source>
</reference>
<dbReference type="PANTHER" id="PTHR36017:SF1">
    <property type="entry name" value="EMBRYO DEFECTIVE 1381"/>
    <property type="match status" value="1"/>
</dbReference>
<comment type="caution">
    <text evidence="1">The sequence shown here is derived from an EMBL/GenBank/DDBJ whole genome shotgun (WGS) entry which is preliminary data.</text>
</comment>
<sequence>MSTWRNIPRPLLETTLNNHVFCHRVAQPLFFHGPRGVGKSSIILNRMREHWNKAPHYTAYVDFASHITPWASFTTPTSLTVLRSRLENALESLVLQGILLGNVSGSDILSTLNKRHAVHAALRRVIAQGGKEVRGKLPLSALWSRALVSFSQRAGDREIDTFVRSVAGGEIEDASYMRECAISYKLAKEIIGVHHEWRRDAIRDINETARFSRSLANSCTDWPCFLIELLSGAAETDHFQPKLVINNFDILRKAVLTDDSTVSALLYHDSFLWRLVALGINDWCLPVILVTSDSYYSYQVYVDFGHPNTFISRESFGWTRQEAKMHMVPEFFSESEWKVIDEVLGPNQRHLNELHTLKQSSIYQEIKKDGSYHIEELVDVYMAYLQVNVVDPAMESALNIIQKFVSDAKNGKIPDTRFSFGTPWRHPPCTSSPESSLRWSKIQLMDFVQSLVNTEFGVNYLADDSLEIFEDPCTVAMLEVGLLYTQRDPSFIRPISRGILRCLVRWLVCQKMQMDIGETISYLWQRVMRGRSYRHLMKEIGYK</sequence>
<gene>
    <name evidence="1" type="ORF">ZOSMA_15G01460</name>
</gene>